<dbReference type="Proteomes" id="UP001497457">
    <property type="component" value="Chromosome 8b"/>
</dbReference>
<dbReference type="InterPro" id="IPR036047">
    <property type="entry name" value="F-box-like_dom_sf"/>
</dbReference>
<dbReference type="InterPro" id="IPR056594">
    <property type="entry name" value="AT5G49610-like_b-prop"/>
</dbReference>
<dbReference type="CDD" id="cd22157">
    <property type="entry name" value="F-box_AtFBW1-like"/>
    <property type="match status" value="1"/>
</dbReference>
<dbReference type="AlphaFoldDB" id="A0ABC9G7D4"/>
<dbReference type="PANTHER" id="PTHR32133">
    <property type="entry name" value="OS07G0120400 PROTEIN"/>
    <property type="match status" value="1"/>
</dbReference>
<organism evidence="2 3">
    <name type="scientific">Urochloa decumbens</name>
    <dbReference type="NCBI Taxonomy" id="240449"/>
    <lineage>
        <taxon>Eukaryota</taxon>
        <taxon>Viridiplantae</taxon>
        <taxon>Streptophyta</taxon>
        <taxon>Embryophyta</taxon>
        <taxon>Tracheophyta</taxon>
        <taxon>Spermatophyta</taxon>
        <taxon>Magnoliopsida</taxon>
        <taxon>Liliopsida</taxon>
        <taxon>Poales</taxon>
        <taxon>Poaceae</taxon>
        <taxon>PACMAD clade</taxon>
        <taxon>Panicoideae</taxon>
        <taxon>Panicodae</taxon>
        <taxon>Paniceae</taxon>
        <taxon>Melinidinae</taxon>
        <taxon>Urochloa</taxon>
    </lineage>
</organism>
<proteinExistence type="predicted"/>
<dbReference type="EMBL" id="OZ075118">
    <property type="protein sequence ID" value="CAL5089176.1"/>
    <property type="molecule type" value="Genomic_DNA"/>
</dbReference>
<dbReference type="SUPFAM" id="SSF81383">
    <property type="entry name" value="F-box domain"/>
    <property type="match status" value="1"/>
</dbReference>
<dbReference type="SMART" id="SM00256">
    <property type="entry name" value="FBOX"/>
    <property type="match status" value="1"/>
</dbReference>
<sequence>MPLPDELIEEVLTRLPPDDPTLLVRTALVCKGWCRLISSPGFRHRFPQFHRTPALLDYIYLHDSSQYFVPTSSFRLPHAIRSEWSVINARRGRVLVLNKIYSRRHVEKKLIVWDPTTDEQLRLPMPPFNYENNWNAALLCAAPGCNHSDCPWGPFLVVFVRADDREDGTVSASVYSSEQGAWREPISIIHHHGRCRVYPRGPNAHVRNATYFGWDTSVVEYDFGKQELSTIRLPYLCCRQHFVLMTAENSGLGFATVCLEKYNLCLWSRVAGLGGHATWAQQRVIELDKLRALSTPYVCTVGIDNDVGVVFIWAANDLFTINLRSNRVEEVGNVNFAFGVVPYTNFCTLGTQLIPSLLFLWL</sequence>
<protein>
    <recommendedName>
        <fullName evidence="1">F-box domain-containing protein</fullName>
    </recommendedName>
</protein>
<evidence type="ECO:0000313" key="2">
    <source>
        <dbReference type="EMBL" id="CAL5089176.1"/>
    </source>
</evidence>
<feature type="domain" description="F-box" evidence="1">
    <location>
        <begin position="1"/>
        <end position="49"/>
    </location>
</feature>
<evidence type="ECO:0000259" key="1">
    <source>
        <dbReference type="PROSITE" id="PS50181"/>
    </source>
</evidence>
<dbReference type="Pfam" id="PF00646">
    <property type="entry name" value="F-box"/>
    <property type="match status" value="1"/>
</dbReference>
<accession>A0ABC9G7D4</accession>
<dbReference type="Pfam" id="PF23635">
    <property type="entry name" value="Beta-prop_AT5G49610-like"/>
    <property type="match status" value="1"/>
</dbReference>
<dbReference type="PROSITE" id="PS50181">
    <property type="entry name" value="FBOX"/>
    <property type="match status" value="1"/>
</dbReference>
<evidence type="ECO:0000313" key="3">
    <source>
        <dbReference type="Proteomes" id="UP001497457"/>
    </source>
</evidence>
<name>A0ABC9G7D4_9POAL</name>
<keyword evidence="3" id="KW-1185">Reference proteome</keyword>
<gene>
    <name evidence="2" type="ORF">URODEC1_LOCUS113213</name>
</gene>
<dbReference type="Gene3D" id="1.20.1280.50">
    <property type="match status" value="1"/>
</dbReference>
<dbReference type="InterPro" id="IPR001810">
    <property type="entry name" value="F-box_dom"/>
</dbReference>
<reference evidence="2" key="1">
    <citation type="submission" date="2024-10" db="EMBL/GenBank/DDBJ databases">
        <authorList>
            <person name="Ryan C."/>
        </authorList>
    </citation>
    <scope>NUCLEOTIDE SEQUENCE [LARGE SCALE GENOMIC DNA]</scope>
</reference>
<dbReference type="PANTHER" id="PTHR32133:SF379">
    <property type="entry name" value="F-BOX DOMAIN-CONTAINING PROTEIN"/>
    <property type="match status" value="1"/>
</dbReference>